<comment type="similarity">
    <text evidence="6">Belongs to the glycosyl hydrolase 74 family.</text>
</comment>
<keyword evidence="5" id="KW-0624">Polysaccharide degradation</keyword>
<dbReference type="EMBL" id="BLKG01000009">
    <property type="protein sequence ID" value="GFF74714.1"/>
    <property type="molecule type" value="Genomic_DNA"/>
</dbReference>
<evidence type="ECO:0000313" key="8">
    <source>
        <dbReference type="Proteomes" id="UP000465266"/>
    </source>
</evidence>
<reference evidence="7 8" key="1">
    <citation type="submission" date="2020-01" db="EMBL/GenBank/DDBJ databases">
        <title>Draft genome sequence of Aspergillus udagawae IFM 53868.</title>
        <authorList>
            <person name="Takahashi H."/>
            <person name="Yaguchi T."/>
        </authorList>
    </citation>
    <scope>NUCLEOTIDE SEQUENCE [LARGE SCALE GENOMIC DNA]</scope>
    <source>
        <strain evidence="7 8">IFM 53868</strain>
    </source>
</reference>
<dbReference type="CDD" id="cd15482">
    <property type="entry name" value="Sialidase_non-viral"/>
    <property type="match status" value="1"/>
</dbReference>
<dbReference type="InterPro" id="IPR052025">
    <property type="entry name" value="Xyloglucanase_GH74"/>
</dbReference>
<accession>A0ABQ1A6F8</accession>
<dbReference type="InterPro" id="IPR015943">
    <property type="entry name" value="WD40/YVTN_repeat-like_dom_sf"/>
</dbReference>
<evidence type="ECO:0000256" key="3">
    <source>
        <dbReference type="ARBA" id="ARBA00023277"/>
    </source>
</evidence>
<keyword evidence="8" id="KW-1185">Reference proteome</keyword>
<name>A0ABQ1A6F8_9EURO</name>
<proteinExistence type="inferred from homology"/>
<keyword evidence="3" id="KW-0119">Carbohydrate metabolism</keyword>
<dbReference type="PANTHER" id="PTHR43739:SF2">
    <property type="entry name" value="OLIGOXYLOGLUCAN-REDUCING END-SPECIFIC XYLOGLUCANASE-RELATED"/>
    <property type="match status" value="1"/>
</dbReference>
<evidence type="ECO:0000256" key="2">
    <source>
        <dbReference type="ARBA" id="ARBA00022801"/>
    </source>
</evidence>
<dbReference type="PANTHER" id="PTHR43739">
    <property type="entry name" value="XYLOGLUCANASE (EUROFUNG)"/>
    <property type="match status" value="1"/>
</dbReference>
<keyword evidence="2" id="KW-0378">Hydrolase</keyword>
<dbReference type="Pfam" id="PF02012">
    <property type="entry name" value="BNR"/>
    <property type="match status" value="1"/>
</dbReference>
<evidence type="ECO:0000313" key="7">
    <source>
        <dbReference type="EMBL" id="GFF74714.1"/>
    </source>
</evidence>
<keyword evidence="4" id="KW-0326">Glycosidase</keyword>
<dbReference type="InterPro" id="IPR002860">
    <property type="entry name" value="BNR_rpt"/>
</dbReference>
<evidence type="ECO:0000256" key="4">
    <source>
        <dbReference type="ARBA" id="ARBA00023295"/>
    </source>
</evidence>
<dbReference type="SUPFAM" id="SSF110296">
    <property type="entry name" value="Oligoxyloglucan reducing end-specific cellobiohydrolase"/>
    <property type="match status" value="2"/>
</dbReference>
<evidence type="ECO:0000256" key="5">
    <source>
        <dbReference type="ARBA" id="ARBA00023326"/>
    </source>
</evidence>
<dbReference type="Gene3D" id="2.130.10.10">
    <property type="entry name" value="YVTN repeat-like/Quinoprotein amine dehydrogenase"/>
    <property type="match status" value="2"/>
</dbReference>
<comment type="caution">
    <text evidence="7">The sequence shown here is derived from an EMBL/GenBank/DDBJ whole genome shotgun (WGS) entry which is preliminary data.</text>
</comment>
<keyword evidence="1" id="KW-0732">Signal</keyword>
<dbReference type="Proteomes" id="UP000465266">
    <property type="component" value="Unassembled WGS sequence"/>
</dbReference>
<protein>
    <recommendedName>
        <fullName evidence="9">Xyloglucanase</fullName>
    </recommendedName>
</protein>
<sequence>MWLQGARGGGFVPGIVFNPSAKGVAYARTDIGGAYRLNSDDTWTPLQDSVGNSNWHNWGVDALATDPIDTNRLYLAVGMYTNEWDPNVGSILRSIDKGNTWSETKLPFKVGGNMPGRGMGERLAVDPNKNSVLYFGARSGHGLWKSTDYGATWSNVTSFIWTGTYFQDTSSTYTSDPVGIAWVTFDSTSGSKGSPTPRIFVGVADTGKSVFVSEDAGSTWSWVAGEPQYGFLPHKGVLSPAEKTLYISYSNGAGPYDGTNGTVHKYNITSKVWTDISPTPMASTYYGYGGLAVDLQVPGTLMVAALNCWWPDELIFRSVDSGATWSPIWAWNGYPSLNYYYSYDISNAPWLQDATSTAQFPVRVGWMVEALAIDPFDSNHWLYGTGETIYGGHDLQKWDSVHNVTLKSLAVGIEETAVLGLIAPPGGPPLLSAVGDVGGFYHSDLGKAPAQSFHNPTYGTTNGIDYAGNKPSNIVRSGASDTNPTVAISTDFGKTWSANYAASSTTPTGQVALSADADTVLLMNSNGAMVSKYSSTFSAVSSLPSGAAIASDKSNNTVFYGGSSGSFYVSTNSATSFTKTTVLGSSTAVNAIRAHPSIAGDVWATTDTGLWHSTDYGKSFTKIGGGCTAGWSFGLGKASSTGSYAVIYGFFTVDGTTALFKTEDMGTNWQMISDSTHGFGVASANVVNGDMSNYGPEWERPVPDSYGDYDQDHLDEHKDIWYHDFFNDVDHDHQGVDDDY</sequence>
<gene>
    <name evidence="7" type="ORF">IFM53868_01394</name>
</gene>
<evidence type="ECO:0008006" key="9">
    <source>
        <dbReference type="Google" id="ProtNLM"/>
    </source>
</evidence>
<evidence type="ECO:0000256" key="1">
    <source>
        <dbReference type="ARBA" id="ARBA00022729"/>
    </source>
</evidence>
<organism evidence="7 8">
    <name type="scientific">Aspergillus udagawae</name>
    <dbReference type="NCBI Taxonomy" id="91492"/>
    <lineage>
        <taxon>Eukaryota</taxon>
        <taxon>Fungi</taxon>
        <taxon>Dikarya</taxon>
        <taxon>Ascomycota</taxon>
        <taxon>Pezizomycotina</taxon>
        <taxon>Eurotiomycetes</taxon>
        <taxon>Eurotiomycetidae</taxon>
        <taxon>Eurotiales</taxon>
        <taxon>Aspergillaceae</taxon>
        <taxon>Aspergillus</taxon>
        <taxon>Aspergillus subgen. Fumigati</taxon>
    </lineage>
</organism>
<evidence type="ECO:0000256" key="6">
    <source>
        <dbReference type="ARBA" id="ARBA00037986"/>
    </source>
</evidence>